<sequence length="194" mass="22554">MIKPIKTLDEIIAGCLSNDESCREWIYKSFYGYLTGVIRRYTSDIQNVEELVNDSYIKIFRKLRSFQHPEDPAKLMAAFKGWMAKIASRTVIDFLRIDKNQFPVVELTELHPVAEHLTVIDKMNAADVLKLLEELPQLQRVIFNLYEIEGFSHEEIAAELSITASHSRTYLARAKARLRTLYHQQTNYSAVWTK</sequence>
<reference evidence="8 9" key="1">
    <citation type="submission" date="2019-11" db="EMBL/GenBank/DDBJ databases">
        <title>Pedobacter sp. HMF7647 Genome sequencing and assembly.</title>
        <authorList>
            <person name="Kang H."/>
            <person name="Kim H."/>
            <person name="Joh K."/>
        </authorList>
    </citation>
    <scope>NUCLEOTIDE SEQUENCE [LARGE SCALE GENOMIC DNA]</scope>
    <source>
        <strain evidence="8 9">HMF7647</strain>
    </source>
</reference>
<dbReference type="InterPro" id="IPR036388">
    <property type="entry name" value="WH-like_DNA-bd_sf"/>
</dbReference>
<dbReference type="AlphaFoldDB" id="A0A7K1Y6S5"/>
<dbReference type="PANTHER" id="PTHR43133:SF8">
    <property type="entry name" value="RNA POLYMERASE SIGMA FACTOR HI_1459-RELATED"/>
    <property type="match status" value="1"/>
</dbReference>
<dbReference type="InterPro" id="IPR039425">
    <property type="entry name" value="RNA_pol_sigma-70-like"/>
</dbReference>
<dbReference type="InterPro" id="IPR013324">
    <property type="entry name" value="RNA_pol_sigma_r3/r4-like"/>
</dbReference>
<keyword evidence="5" id="KW-0804">Transcription</keyword>
<dbReference type="NCBIfam" id="TIGR02937">
    <property type="entry name" value="sigma70-ECF"/>
    <property type="match status" value="1"/>
</dbReference>
<dbReference type="InterPro" id="IPR007627">
    <property type="entry name" value="RNA_pol_sigma70_r2"/>
</dbReference>
<dbReference type="Gene3D" id="1.10.10.10">
    <property type="entry name" value="Winged helix-like DNA-binding domain superfamily/Winged helix DNA-binding domain"/>
    <property type="match status" value="1"/>
</dbReference>
<dbReference type="Pfam" id="PF04542">
    <property type="entry name" value="Sigma70_r2"/>
    <property type="match status" value="1"/>
</dbReference>
<proteinExistence type="inferred from homology"/>
<evidence type="ECO:0000259" key="6">
    <source>
        <dbReference type="Pfam" id="PF04542"/>
    </source>
</evidence>
<evidence type="ECO:0000313" key="8">
    <source>
        <dbReference type="EMBL" id="MXV50274.1"/>
    </source>
</evidence>
<evidence type="ECO:0000256" key="2">
    <source>
        <dbReference type="ARBA" id="ARBA00023015"/>
    </source>
</evidence>
<dbReference type="CDD" id="cd06171">
    <property type="entry name" value="Sigma70_r4"/>
    <property type="match status" value="1"/>
</dbReference>
<dbReference type="PANTHER" id="PTHR43133">
    <property type="entry name" value="RNA POLYMERASE ECF-TYPE SIGMA FACTO"/>
    <property type="match status" value="1"/>
</dbReference>
<comment type="caution">
    <text evidence="8">The sequence shown here is derived from an EMBL/GenBank/DDBJ whole genome shotgun (WGS) entry which is preliminary data.</text>
</comment>
<protein>
    <submittedName>
        <fullName evidence="8">Sigma-70 family RNA polymerase sigma factor</fullName>
    </submittedName>
</protein>
<evidence type="ECO:0000256" key="3">
    <source>
        <dbReference type="ARBA" id="ARBA00023082"/>
    </source>
</evidence>
<dbReference type="GO" id="GO:0016987">
    <property type="term" value="F:sigma factor activity"/>
    <property type="evidence" value="ECO:0007669"/>
    <property type="project" value="UniProtKB-KW"/>
</dbReference>
<dbReference type="EMBL" id="WVHT01000002">
    <property type="protein sequence ID" value="MXV50274.1"/>
    <property type="molecule type" value="Genomic_DNA"/>
</dbReference>
<dbReference type="InterPro" id="IPR013325">
    <property type="entry name" value="RNA_pol_sigma_r2"/>
</dbReference>
<evidence type="ECO:0000259" key="7">
    <source>
        <dbReference type="Pfam" id="PF08281"/>
    </source>
</evidence>
<evidence type="ECO:0000256" key="5">
    <source>
        <dbReference type="ARBA" id="ARBA00023163"/>
    </source>
</evidence>
<evidence type="ECO:0000313" key="9">
    <source>
        <dbReference type="Proteomes" id="UP000466586"/>
    </source>
</evidence>
<dbReference type="GO" id="GO:0006352">
    <property type="term" value="P:DNA-templated transcription initiation"/>
    <property type="evidence" value="ECO:0007669"/>
    <property type="project" value="InterPro"/>
</dbReference>
<feature type="domain" description="RNA polymerase sigma factor 70 region 4 type 2" evidence="7">
    <location>
        <begin position="127"/>
        <end position="178"/>
    </location>
</feature>
<evidence type="ECO:0000256" key="1">
    <source>
        <dbReference type="ARBA" id="ARBA00010641"/>
    </source>
</evidence>
<accession>A0A7K1Y6S5</accession>
<dbReference type="Gene3D" id="1.10.1740.10">
    <property type="match status" value="1"/>
</dbReference>
<dbReference type="Pfam" id="PF08281">
    <property type="entry name" value="Sigma70_r4_2"/>
    <property type="match status" value="1"/>
</dbReference>
<dbReference type="InterPro" id="IPR013249">
    <property type="entry name" value="RNA_pol_sigma70_r4_t2"/>
</dbReference>
<organism evidence="8 9">
    <name type="scientific">Hufsiella arboris</name>
    <dbReference type="NCBI Taxonomy" id="2695275"/>
    <lineage>
        <taxon>Bacteria</taxon>
        <taxon>Pseudomonadati</taxon>
        <taxon>Bacteroidota</taxon>
        <taxon>Sphingobacteriia</taxon>
        <taxon>Sphingobacteriales</taxon>
        <taxon>Sphingobacteriaceae</taxon>
        <taxon>Hufsiella</taxon>
    </lineage>
</organism>
<dbReference type="SUPFAM" id="SSF88659">
    <property type="entry name" value="Sigma3 and sigma4 domains of RNA polymerase sigma factors"/>
    <property type="match status" value="1"/>
</dbReference>
<feature type="domain" description="RNA polymerase sigma-70 region 2" evidence="6">
    <location>
        <begin position="27"/>
        <end position="96"/>
    </location>
</feature>
<gene>
    <name evidence="8" type="ORF">GS399_04765</name>
</gene>
<keyword evidence="4" id="KW-0238">DNA-binding</keyword>
<keyword evidence="2" id="KW-0805">Transcription regulation</keyword>
<evidence type="ECO:0000256" key="4">
    <source>
        <dbReference type="ARBA" id="ARBA00023125"/>
    </source>
</evidence>
<dbReference type="Proteomes" id="UP000466586">
    <property type="component" value="Unassembled WGS sequence"/>
</dbReference>
<dbReference type="SUPFAM" id="SSF88946">
    <property type="entry name" value="Sigma2 domain of RNA polymerase sigma factors"/>
    <property type="match status" value="1"/>
</dbReference>
<keyword evidence="3" id="KW-0731">Sigma factor</keyword>
<dbReference type="GO" id="GO:0003677">
    <property type="term" value="F:DNA binding"/>
    <property type="evidence" value="ECO:0007669"/>
    <property type="project" value="UniProtKB-KW"/>
</dbReference>
<keyword evidence="9" id="KW-1185">Reference proteome</keyword>
<comment type="similarity">
    <text evidence="1">Belongs to the sigma-70 factor family. ECF subfamily.</text>
</comment>
<name>A0A7K1Y6S5_9SPHI</name>
<dbReference type="InterPro" id="IPR014284">
    <property type="entry name" value="RNA_pol_sigma-70_dom"/>
</dbReference>